<feature type="coiled-coil region" evidence="1">
    <location>
        <begin position="294"/>
        <end position="349"/>
    </location>
</feature>
<evidence type="ECO:0000313" key="5">
    <source>
        <dbReference type="Proteomes" id="UP000324162"/>
    </source>
</evidence>
<feature type="coiled-coil region" evidence="1">
    <location>
        <begin position="892"/>
        <end position="944"/>
    </location>
</feature>
<feature type="domain" description="Tape measure protein N-terminal" evidence="3">
    <location>
        <begin position="384"/>
        <end position="563"/>
    </location>
</feature>
<dbReference type="Proteomes" id="UP000324162">
    <property type="component" value="Unassembled WGS sequence"/>
</dbReference>
<dbReference type="PANTHER" id="PTHR38812:SF2">
    <property type="entry name" value="MU-LIKE PROPHAGE FLUMU PROTEIN GP42"/>
    <property type="match status" value="1"/>
</dbReference>
<proteinExistence type="predicted"/>
<dbReference type="SUPFAM" id="SSF58104">
    <property type="entry name" value="Methyl-accepting chemotaxis protein (MCP) signaling domain"/>
    <property type="match status" value="1"/>
</dbReference>
<dbReference type="Gene3D" id="1.10.287.950">
    <property type="entry name" value="Methyl-accepting chemotaxis protein"/>
    <property type="match status" value="1"/>
</dbReference>
<dbReference type="InterPro" id="IPR013491">
    <property type="entry name" value="Tape_meas_N"/>
</dbReference>
<evidence type="ECO:0000259" key="3">
    <source>
        <dbReference type="Pfam" id="PF20155"/>
    </source>
</evidence>
<comment type="caution">
    <text evidence="4">The sequence shown here is derived from an EMBL/GenBank/DDBJ whole genome shotgun (WGS) entry which is preliminary data.</text>
</comment>
<dbReference type="RefSeq" id="WP_149613310.1">
    <property type="nucleotide sequence ID" value="NZ_SEUK01000031.1"/>
</dbReference>
<feature type="compositionally biased region" description="Polar residues" evidence="2">
    <location>
        <begin position="116"/>
        <end position="126"/>
    </location>
</feature>
<accession>A0AB73BM24</accession>
<evidence type="ECO:0000256" key="2">
    <source>
        <dbReference type="SAM" id="MobiDB-lite"/>
    </source>
</evidence>
<gene>
    <name evidence="4" type="ORF">EU508_00690</name>
</gene>
<name>A0AB73BM24_9GAMM</name>
<dbReference type="InterPro" id="IPR053058">
    <property type="entry name" value="Mulikevirus_tape_measure"/>
</dbReference>
<feature type="compositionally biased region" description="Polar residues" evidence="2">
    <location>
        <begin position="98"/>
        <end position="108"/>
    </location>
</feature>
<keyword evidence="1" id="KW-0175">Coiled coil</keyword>
<protein>
    <recommendedName>
        <fullName evidence="3">Tape measure protein N-terminal domain-containing protein</fullName>
    </recommendedName>
</protein>
<dbReference type="NCBIfam" id="TIGR02675">
    <property type="entry name" value="tape_meas_nterm"/>
    <property type="match status" value="1"/>
</dbReference>
<feature type="coiled-coil region" evidence="1">
    <location>
        <begin position="217"/>
        <end position="258"/>
    </location>
</feature>
<evidence type="ECO:0000256" key="1">
    <source>
        <dbReference type="SAM" id="Coils"/>
    </source>
</evidence>
<evidence type="ECO:0000313" key="4">
    <source>
        <dbReference type="EMBL" id="KAA1165483.1"/>
    </source>
</evidence>
<dbReference type="Pfam" id="PF20155">
    <property type="entry name" value="TMP_3"/>
    <property type="match status" value="1"/>
</dbReference>
<feature type="region of interest" description="Disordered" evidence="2">
    <location>
        <begin position="96"/>
        <end position="126"/>
    </location>
</feature>
<dbReference type="AlphaFoldDB" id="A0AB73BM24"/>
<dbReference type="PANTHER" id="PTHR38812">
    <property type="entry name" value="MU-LIKE PROPHAGE FLUMU PROTEIN GP42"/>
    <property type="match status" value="1"/>
</dbReference>
<dbReference type="EMBL" id="SEUK01000031">
    <property type="protein sequence ID" value="KAA1165483.1"/>
    <property type="molecule type" value="Genomic_DNA"/>
</dbReference>
<feature type="coiled-coil region" evidence="1">
    <location>
        <begin position="127"/>
        <end position="168"/>
    </location>
</feature>
<organism evidence="4 5">
    <name type="scientific">Pseudoalteromonas fuliginea</name>
    <dbReference type="NCBI Taxonomy" id="1872678"/>
    <lineage>
        <taxon>Bacteria</taxon>
        <taxon>Pseudomonadati</taxon>
        <taxon>Pseudomonadota</taxon>
        <taxon>Gammaproteobacteria</taxon>
        <taxon>Alteromonadales</taxon>
        <taxon>Pseudoalteromonadaceae</taxon>
        <taxon>Pseudoalteromonas</taxon>
    </lineage>
</organism>
<sequence>MADKTLELALRIVAEATGKQNIEQLVTELKNIEQSADAANPATKNLSDLIDELEQKAKSAAPQTEQFSDEVDNVSISTDKAAPAAKKLTDSIDELENTTKTAAPNTQKLNDEIDNTTKSTSNAAPKAQQYSENLDNVSHSAQKTNKQIKELEAASKILTDQLGNIEAQKGAIARYEQLSQSLAENERAYTRAGTSLTELVTKQKAAKQADSDYIAGIKKAETELAALTKKQKEATTDSAQYTAAIQKQQAELNELKTSQQATAKHVLEYNLNVKEAQTSVNSLSTTIVKNRGEFKQLEATLTATGKDLNNLSAETKQLDQQQVAAKISIDNVNNRLEKQRKALRDTEKSADGFGSSIKKATQDLLIMAGTYIGLDKLKDSVLGVLSAGDRAQSFSAQMAAMMGSIAAGEQATAWIKNFANETGTRLESAQLSFAKLKTFGIDPMAGAMQSLVDYNAKLGGSQEKLEGIILAAGQAWAKQKLQGEEILQLIERGVPVWDLLATVTGKNAIELQKMSESGQLSRATMKALFDEMGKQANGQAAKSLERLSGQVTLISNKWEAFKIKMADSGLYQVAIDFMKQLNSEFDRLVKDGSIDLAAQKISAFFSSIITDGGESFKVLLDNINGFISGAERVVGAVRIVFNGFTAGIKTVAMAAVEYASSMTNAFAGVLDFVGADELAQKAQFQADALKAVSQGFYESILEDGKNLNAAWEQLTQTSTEAIKTTVKATNEQVAASTEDQKANITTVTEAAGKAVVDLSVIMSKAGIVTSDSLKSTEEQAKQVYETLLEAYKNNEIGVYELEQAYTKWAAAAIDTASATKQTVPASVQAAAAALGLTEELDKLIEKAKGLAPVNNTNSDAVNRFTRELEQTRDAIKANQQVMASSTATADQKAQAQAALTIQQQRLKDQTNDLNRVQQLELLSLSELQRRQVSVTAELERLNDAYQAGALTAQEYNYQKERLSDVLAVVNNLLGDFKGAQDAATASIRAGTQATNDQVKASGFATKSLREQRDELEQISRSASTAASNVSRYNSAAGASVNTVVDYQESNPGAYQLNSREIQAEKGRRLSSKLQDSQFSKFSRQVDGASSTKALNDIYAQINKQLTYLSKEQKSTLNAAINAQREALKAQTTTAKAVEQVQQYTPAYTTAQNYTPQTPTYSQNNTANNTASNSALNTLVAVVKELSAALKTQQPASTGTNGTIKTVRLELVLPDKQIIYSEFEERFLQTLEQLSNTQ</sequence>
<reference evidence="4 5" key="1">
    <citation type="submission" date="2019-01" db="EMBL/GenBank/DDBJ databases">
        <title>Genome sequences of marine Pseudoalteromonas species.</title>
        <authorList>
            <person name="Boraston A.B."/>
            <person name="Hehemann J.-H."/>
            <person name="Vickers C.J."/>
            <person name="Salama-Alber O."/>
            <person name="Abe K."/>
            <person name="Hettle A.J."/>
        </authorList>
    </citation>
    <scope>NUCLEOTIDE SEQUENCE [LARGE SCALE GENOMIC DNA]</scope>
    <source>
        <strain evidence="4 5">PS42</strain>
    </source>
</reference>